<dbReference type="OrthoDB" id="9805918at2"/>
<keyword evidence="9" id="KW-1185">Reference proteome</keyword>
<dbReference type="GO" id="GO:0005737">
    <property type="term" value="C:cytoplasm"/>
    <property type="evidence" value="ECO:0007669"/>
    <property type="project" value="UniProtKB-SubCell"/>
</dbReference>
<dbReference type="GO" id="GO:0030488">
    <property type="term" value="P:tRNA methylation"/>
    <property type="evidence" value="ECO:0007669"/>
    <property type="project" value="TreeGrafter"/>
</dbReference>
<feature type="binding site" evidence="6">
    <location>
        <position position="20"/>
    </location>
    <ligand>
        <name>(6S)-5-formyl-5,6,7,8-tetrahydrofolate</name>
        <dbReference type="ChEBI" id="CHEBI:57457"/>
    </ligand>
</feature>
<evidence type="ECO:0000256" key="1">
    <source>
        <dbReference type="ARBA" id="ARBA00011043"/>
    </source>
</evidence>
<feature type="binding site" evidence="6">
    <location>
        <position position="246"/>
    </location>
    <ligand>
        <name>Mg(2+)</name>
        <dbReference type="ChEBI" id="CHEBI:18420"/>
    </ligand>
</feature>
<dbReference type="InterPro" id="IPR027417">
    <property type="entry name" value="P-loop_NTPase"/>
</dbReference>
<accession>F9Y690</accession>
<feature type="binding site" evidence="6">
    <location>
        <begin position="265"/>
        <end position="268"/>
    </location>
    <ligand>
        <name>GTP</name>
        <dbReference type="ChEBI" id="CHEBI:37565"/>
    </ligand>
</feature>
<dbReference type="PANTHER" id="PTHR42714">
    <property type="entry name" value="TRNA MODIFICATION GTPASE GTPBP3"/>
    <property type="match status" value="1"/>
</dbReference>
<comment type="caution">
    <text evidence="6">Lacks conserved residue(s) required for the propagation of feature annotation.</text>
</comment>
<dbReference type="CDD" id="cd04164">
    <property type="entry name" value="trmE"/>
    <property type="match status" value="1"/>
</dbReference>
<dbReference type="Proteomes" id="UP000000692">
    <property type="component" value="Chromosome"/>
</dbReference>
<dbReference type="InterPro" id="IPR031168">
    <property type="entry name" value="G_TrmE"/>
</dbReference>
<feature type="binding site" evidence="6">
    <location>
        <position position="240"/>
    </location>
    <ligand>
        <name>K(+)</name>
        <dbReference type="ChEBI" id="CHEBI:29103"/>
    </ligand>
</feature>
<keyword evidence="2 6" id="KW-0819">tRNA processing</keyword>
<evidence type="ECO:0000313" key="8">
    <source>
        <dbReference type="EMBL" id="AEM42087.1"/>
    </source>
</evidence>
<evidence type="ECO:0000256" key="5">
    <source>
        <dbReference type="ARBA" id="ARBA00023134"/>
    </source>
</evidence>
<protein>
    <recommendedName>
        <fullName evidence="6">tRNA modification GTPase MnmE</fullName>
        <ecNumber evidence="6">3.6.-.-</ecNumber>
    </recommendedName>
</protein>
<feature type="binding site" evidence="6">
    <location>
        <position position="221"/>
    </location>
    <ligand>
        <name>K(+)</name>
        <dbReference type="ChEBI" id="CHEBI:29103"/>
    </ligand>
</feature>
<feature type="binding site" evidence="6">
    <location>
        <position position="425"/>
    </location>
    <ligand>
        <name>(6S)-5-formyl-5,6,7,8-tetrahydrofolate</name>
        <dbReference type="ChEBI" id="CHEBI:57457"/>
    </ligand>
</feature>
<dbReference type="EMBL" id="CP002018">
    <property type="protein sequence ID" value="AEM42087.1"/>
    <property type="molecule type" value="Genomic_DNA"/>
</dbReference>
<dbReference type="CDD" id="cd14858">
    <property type="entry name" value="TrmE_N"/>
    <property type="match status" value="1"/>
</dbReference>
<dbReference type="AlphaFoldDB" id="F9Y690"/>
<dbReference type="InterPro" id="IPR025867">
    <property type="entry name" value="MnmE_helical"/>
</dbReference>
<feature type="binding site" evidence="6">
    <location>
        <position position="75"/>
    </location>
    <ligand>
        <name>(6S)-5-formyl-5,6,7,8-tetrahydrofolate</name>
        <dbReference type="ChEBI" id="CHEBI:57457"/>
    </ligand>
</feature>
<dbReference type="Pfam" id="PF12631">
    <property type="entry name" value="MnmE_helical"/>
    <property type="match status" value="1"/>
</dbReference>
<keyword evidence="6" id="KW-0963">Cytoplasm</keyword>
<feature type="binding site" evidence="6">
    <location>
        <begin position="240"/>
        <end position="246"/>
    </location>
    <ligand>
        <name>GTP</name>
        <dbReference type="ChEBI" id="CHEBI:37565"/>
    </ligand>
</feature>
<keyword evidence="6" id="KW-0378">Hydrolase</keyword>
<evidence type="ECO:0000313" key="9">
    <source>
        <dbReference type="Proteomes" id="UP000000692"/>
    </source>
</evidence>
<dbReference type="GO" id="GO:0046872">
    <property type="term" value="F:metal ion binding"/>
    <property type="evidence" value="ECO:0007669"/>
    <property type="project" value="UniProtKB-KW"/>
</dbReference>
<dbReference type="SUPFAM" id="SSF116878">
    <property type="entry name" value="TrmE connector domain"/>
    <property type="match status" value="1"/>
</dbReference>
<dbReference type="Pfam" id="PF01926">
    <property type="entry name" value="MMR_HSR1"/>
    <property type="match status" value="1"/>
</dbReference>
<keyword evidence="6" id="KW-0479">Metal-binding</keyword>
<dbReference type="PANTHER" id="PTHR42714:SF2">
    <property type="entry name" value="TRNA MODIFICATION GTPASE GTPBP3, MITOCHONDRIAL"/>
    <property type="match status" value="1"/>
</dbReference>
<feature type="binding site" evidence="6">
    <location>
        <begin position="221"/>
        <end position="226"/>
    </location>
    <ligand>
        <name>GTP</name>
        <dbReference type="ChEBI" id="CHEBI:37565"/>
    </ligand>
</feature>
<dbReference type="Gene3D" id="3.40.50.300">
    <property type="entry name" value="P-loop containing nucleotide triphosphate hydrolases"/>
    <property type="match status" value="1"/>
</dbReference>
<evidence type="ECO:0000256" key="3">
    <source>
        <dbReference type="ARBA" id="ARBA00022741"/>
    </source>
</evidence>
<dbReference type="EC" id="3.6.-.-" evidence="6"/>
<evidence type="ECO:0000259" key="7">
    <source>
        <dbReference type="PROSITE" id="PS51709"/>
    </source>
</evidence>
<dbReference type="HOGENOM" id="CLU_019624_3_1_5"/>
<dbReference type="RefSeq" id="WP_013385475.1">
    <property type="nucleotide sequence ID" value="NC_017384.1"/>
</dbReference>
<keyword evidence="6" id="KW-0460">Magnesium</keyword>
<dbReference type="InterPro" id="IPR006073">
    <property type="entry name" value="GTP-bd"/>
</dbReference>
<comment type="subcellular location">
    <subcellularLocation>
        <location evidence="6">Cytoplasm</location>
    </subcellularLocation>
</comment>
<dbReference type="Gene3D" id="1.20.120.430">
    <property type="entry name" value="tRNA modification GTPase MnmE domain 2"/>
    <property type="match status" value="1"/>
</dbReference>
<feature type="binding site" evidence="6">
    <location>
        <position position="242"/>
    </location>
    <ligand>
        <name>K(+)</name>
        <dbReference type="ChEBI" id="CHEBI:29103"/>
    </ligand>
</feature>
<dbReference type="InterPro" id="IPR018948">
    <property type="entry name" value="GTP-bd_TrmE_N"/>
</dbReference>
<evidence type="ECO:0000256" key="2">
    <source>
        <dbReference type="ARBA" id="ARBA00022694"/>
    </source>
</evidence>
<keyword evidence="3 6" id="KW-0547">Nucleotide-binding</keyword>
<dbReference type="Gene3D" id="3.30.1360.120">
    <property type="entry name" value="Probable tRNA modification gtpase trme, domain 1"/>
    <property type="match status" value="1"/>
</dbReference>
<dbReference type="GO" id="GO:0003924">
    <property type="term" value="F:GTPase activity"/>
    <property type="evidence" value="ECO:0007669"/>
    <property type="project" value="UniProtKB-UniRule"/>
</dbReference>
<dbReference type="SUPFAM" id="SSF52540">
    <property type="entry name" value="P-loop containing nucleoside triphosphate hydrolases"/>
    <property type="match status" value="1"/>
</dbReference>
<dbReference type="NCBIfam" id="TIGR00231">
    <property type="entry name" value="small_GTP"/>
    <property type="match status" value="1"/>
</dbReference>
<dbReference type="Pfam" id="PF10396">
    <property type="entry name" value="TrmE_N"/>
    <property type="match status" value="1"/>
</dbReference>
<dbReference type="PROSITE" id="PS51709">
    <property type="entry name" value="G_TRME"/>
    <property type="match status" value="1"/>
</dbReference>
<dbReference type="HAMAP" id="MF_00379">
    <property type="entry name" value="GTPase_MnmE"/>
    <property type="match status" value="1"/>
</dbReference>
<keyword evidence="5 6" id="KW-0342">GTP-binding</keyword>
<dbReference type="InterPro" id="IPR005225">
    <property type="entry name" value="Small_GTP-bd"/>
</dbReference>
<feature type="binding site" evidence="6">
    <location>
        <position position="225"/>
    </location>
    <ligand>
        <name>Mg(2+)</name>
        <dbReference type="ChEBI" id="CHEBI:18420"/>
    </ligand>
</feature>
<comment type="similarity">
    <text evidence="1 6">Belongs to the TRAFAC class TrmE-Era-EngA-EngB-Septin-like GTPase superfamily. TrmE GTPase family.</text>
</comment>
<evidence type="ECO:0000256" key="4">
    <source>
        <dbReference type="ARBA" id="ARBA00022958"/>
    </source>
</evidence>
<dbReference type="PATRIC" id="fig|759362.5.peg.2339"/>
<feature type="binding site" evidence="6">
    <location>
        <position position="115"/>
    </location>
    <ligand>
        <name>(6S)-5-formyl-5,6,7,8-tetrahydrofolate</name>
        <dbReference type="ChEBI" id="CHEBI:57457"/>
    </ligand>
</feature>
<dbReference type="InterPro" id="IPR027266">
    <property type="entry name" value="TrmE/GcvT-like"/>
</dbReference>
<dbReference type="KEGG" id="kvl:KVU_2248"/>
<name>F9Y690_KETVW</name>
<reference evidence="8 9" key="1">
    <citation type="journal article" date="2011" name="J. Bacteriol.">
        <title>Complete genome sequence of the industrial strain Ketogulonicigenium vulgare WSH-001.</title>
        <authorList>
            <person name="Liu L."/>
            <person name="Li Y."/>
            <person name="Zhang J."/>
            <person name="Zhou Z."/>
            <person name="Liu J."/>
            <person name="Li X."/>
            <person name="Zhou J."/>
            <person name="Du G."/>
            <person name="Wang L."/>
            <person name="Chen J."/>
        </authorList>
    </citation>
    <scope>NUCLEOTIDE SEQUENCE [LARGE SCALE GENOMIC DNA]</scope>
    <source>
        <strain evidence="8 9">WSH-001</strain>
    </source>
</reference>
<dbReference type="GO" id="GO:0005525">
    <property type="term" value="F:GTP binding"/>
    <property type="evidence" value="ECO:0007669"/>
    <property type="project" value="UniProtKB-UniRule"/>
</dbReference>
<feature type="domain" description="TrmE-type G" evidence="7">
    <location>
        <begin position="211"/>
        <end position="348"/>
    </location>
</feature>
<dbReference type="PRINTS" id="PR00326">
    <property type="entry name" value="GTP1OBG"/>
</dbReference>
<feature type="binding site" evidence="6">
    <location>
        <position position="245"/>
    </location>
    <ligand>
        <name>K(+)</name>
        <dbReference type="ChEBI" id="CHEBI:29103"/>
    </ligand>
</feature>
<comment type="function">
    <text evidence="6">Exhibits a very high intrinsic GTPase hydrolysis rate. Involved in the addition of a carboxymethylaminomethyl (cmnm) group at the wobble position (U34) of certain tRNAs, forming tRNA-cmnm(5)s(2)U34.</text>
</comment>
<dbReference type="NCBIfam" id="NF003661">
    <property type="entry name" value="PRK05291.1-3"/>
    <property type="match status" value="1"/>
</dbReference>
<sequence length="425" mass="45457">MDTIFALATARGRAGVAVIRLSGPAARTAVEQLAGPLPVHGRSLRLLREGAEVVDEALVLSFDHGRSFTGEVVVELHLHGSPAIVQAVLRILGNNADLRAAEAGEFTRRALENGRLDLAQVEGLADLIDAETEMQRRQAMRIFQGAMGAKANVWRAKLLRAAALIEATIDFADEDVPVDVRPEVEGLLVDVLIALEAEVAGVSVAERLRDGFEVAIVGRPNVGKSTLLNYLAGRDAAITSHVAGTTRDVIEVRMDIAGLPVTLLDTAGLRETADEVEQIGIARARSRAELADIRVHIVAADELPELPIQPGDIVLHPRGDETGDVNGISGLTGYGVQRLTGHIEQELSARVASVGVAMRERHRLAMVHAITLMAEVIDLLPDAVEKADLVAEDLRLAIRAIDSLVGRIDVEDILGEIFSSFCIGK</sequence>
<dbReference type="InterPro" id="IPR027368">
    <property type="entry name" value="MnmE_dom2"/>
</dbReference>
<evidence type="ECO:0000256" key="6">
    <source>
        <dbReference type="HAMAP-Rule" id="MF_00379"/>
    </source>
</evidence>
<comment type="subunit">
    <text evidence="6">Homodimer. Heterotetramer of two MnmE and two MnmG subunits.</text>
</comment>
<organism evidence="8 9">
    <name type="scientific">Ketogulonicigenium vulgare (strain WSH-001)</name>
    <dbReference type="NCBI Taxonomy" id="759362"/>
    <lineage>
        <taxon>Bacteria</taxon>
        <taxon>Pseudomonadati</taxon>
        <taxon>Pseudomonadota</taxon>
        <taxon>Alphaproteobacteria</taxon>
        <taxon>Rhodobacterales</taxon>
        <taxon>Roseobacteraceae</taxon>
        <taxon>Ketogulonicigenium</taxon>
    </lineage>
</organism>
<keyword evidence="4 6" id="KW-0630">Potassium</keyword>
<gene>
    <name evidence="6" type="primary">mnmE</name>
    <name evidence="6" type="synonym">trmE</name>
    <name evidence="8" type="ordered locus">KVU_2248</name>
</gene>
<proteinExistence type="inferred from homology"/>
<dbReference type="GO" id="GO:0002098">
    <property type="term" value="P:tRNA wobble uridine modification"/>
    <property type="evidence" value="ECO:0007669"/>
    <property type="project" value="TreeGrafter"/>
</dbReference>
<dbReference type="InterPro" id="IPR004520">
    <property type="entry name" value="GTPase_MnmE"/>
</dbReference>
<dbReference type="eggNOG" id="COG0486">
    <property type="taxonomic scope" value="Bacteria"/>
</dbReference>
<comment type="cofactor">
    <cofactor evidence="6">
        <name>K(+)</name>
        <dbReference type="ChEBI" id="CHEBI:29103"/>
    </cofactor>
    <text evidence="6">Binds 1 potassium ion per subunit.</text>
</comment>